<dbReference type="AlphaFoldDB" id="A0A7G1P1K2"/>
<reference evidence="2 3" key="1">
    <citation type="journal article" date="2014" name="Int. J. Syst. Evol. Microbiol.">
        <title>Complete genome sequence of Corynebacterium casei LMG S-19264T (=DSM 44701T), isolated from a smear-ripened cheese.</title>
        <authorList>
            <consortium name="US DOE Joint Genome Institute (JGI-PGF)"/>
            <person name="Walter F."/>
            <person name="Albersmeier A."/>
            <person name="Kalinowski J."/>
            <person name="Ruckert C."/>
        </authorList>
    </citation>
    <scope>NUCLEOTIDE SEQUENCE [LARGE SCALE GENOMIC DNA]</scope>
    <source>
        <strain evidence="2 3">JCM 4677</strain>
    </source>
</reference>
<dbReference type="InterPro" id="IPR010982">
    <property type="entry name" value="Lambda_DNA-bd_dom_sf"/>
</dbReference>
<evidence type="ECO:0000259" key="1">
    <source>
        <dbReference type="PROSITE" id="PS50943"/>
    </source>
</evidence>
<dbReference type="GO" id="GO:0003677">
    <property type="term" value="F:DNA binding"/>
    <property type="evidence" value="ECO:0007669"/>
    <property type="project" value="InterPro"/>
</dbReference>
<dbReference type="PROSITE" id="PS50943">
    <property type="entry name" value="HTH_CROC1"/>
    <property type="match status" value="1"/>
</dbReference>
<accession>A0A7G1P1K2</accession>
<organism evidence="2 3">
    <name type="scientific">Streptomyces aurantiacus</name>
    <dbReference type="NCBI Taxonomy" id="47760"/>
    <lineage>
        <taxon>Bacteria</taxon>
        <taxon>Bacillati</taxon>
        <taxon>Actinomycetota</taxon>
        <taxon>Actinomycetes</taxon>
        <taxon>Kitasatosporales</taxon>
        <taxon>Streptomycetaceae</taxon>
        <taxon>Streptomyces</taxon>
        <taxon>Streptomyces aurantiacus group</taxon>
    </lineage>
</organism>
<dbReference type="InterPro" id="IPR043917">
    <property type="entry name" value="DUF5753"/>
</dbReference>
<dbReference type="EMBL" id="AP023440">
    <property type="protein sequence ID" value="BCL29278.1"/>
    <property type="molecule type" value="Genomic_DNA"/>
</dbReference>
<evidence type="ECO:0000313" key="3">
    <source>
        <dbReference type="Proteomes" id="UP000516444"/>
    </source>
</evidence>
<protein>
    <recommendedName>
        <fullName evidence="1">HTH cro/C1-type domain-containing protein</fullName>
    </recommendedName>
</protein>
<proteinExistence type="predicted"/>
<feature type="domain" description="HTH cro/C1-type" evidence="1">
    <location>
        <begin position="76"/>
        <end position="131"/>
    </location>
</feature>
<name>A0A7G1P1K2_9ACTN</name>
<dbReference type="Pfam" id="PF13560">
    <property type="entry name" value="HTH_31"/>
    <property type="match status" value="1"/>
</dbReference>
<dbReference type="SMART" id="SM00530">
    <property type="entry name" value="HTH_XRE"/>
    <property type="match status" value="1"/>
</dbReference>
<dbReference type="KEGG" id="sgm:GCM10017557_41370"/>
<dbReference type="Proteomes" id="UP000516444">
    <property type="component" value="Chromosome"/>
</dbReference>
<keyword evidence="3" id="KW-1185">Reference proteome</keyword>
<evidence type="ECO:0000313" key="2">
    <source>
        <dbReference type="EMBL" id="BCL29278.1"/>
    </source>
</evidence>
<dbReference type="CDD" id="cd00093">
    <property type="entry name" value="HTH_XRE"/>
    <property type="match status" value="1"/>
</dbReference>
<dbReference type="InterPro" id="IPR001387">
    <property type="entry name" value="Cro/C1-type_HTH"/>
</dbReference>
<dbReference type="SUPFAM" id="SSF47413">
    <property type="entry name" value="lambda repressor-like DNA-binding domains"/>
    <property type="match status" value="1"/>
</dbReference>
<sequence length="344" mass="39213">MAALSQQAVRLAADRVHAVGPGAARDLALRRAALSGVSDRLEATSLLTDNITRVRTETSVPQEEPGFQRARLRDRLKKARESAGLKQREVAEQLDWSPSKVIRIEAGTVGVSVTDVRVLLTHYGITDPEQVQALTDIAREARRPPWWAPFRTWVTQEFETYLGYESSASILRSFQPDLVPGLLQTEEYAREVLMRLNTGAERTEQLVQLRLERQDRLVHADGPELFFILDESVIRRTVGSQETMKRQYEKLLAVNEMPNVTVLTVPFSAGLYRQLRTTYVLFQFADDEDEMVAYLENANGEVIFSEKALGRTSQHRPTDYLDDFWEVEREVANEVTREFLFGQE</sequence>
<dbReference type="Gene3D" id="1.10.260.40">
    <property type="entry name" value="lambda repressor-like DNA-binding domains"/>
    <property type="match status" value="1"/>
</dbReference>
<dbReference type="Pfam" id="PF19054">
    <property type="entry name" value="DUF5753"/>
    <property type="match status" value="1"/>
</dbReference>
<gene>
    <name evidence="2" type="ORF">GCM10017557_41370</name>
</gene>